<comment type="caution">
    <text evidence="3">The sequence shown here is derived from an EMBL/GenBank/DDBJ whole genome shotgun (WGS) entry which is preliminary data.</text>
</comment>
<gene>
    <name evidence="3" type="ORF">HPB51_011123</name>
</gene>
<dbReference type="VEuPathDB" id="VectorBase:LOC119167886"/>
<dbReference type="EMBL" id="JABSTU010000006">
    <property type="protein sequence ID" value="KAH8027893.1"/>
    <property type="molecule type" value="Genomic_DNA"/>
</dbReference>
<feature type="region of interest" description="Disordered" evidence="1">
    <location>
        <begin position="1"/>
        <end position="25"/>
    </location>
</feature>
<evidence type="ECO:0000256" key="2">
    <source>
        <dbReference type="SAM" id="Phobius"/>
    </source>
</evidence>
<keyword evidence="2" id="KW-0472">Membrane</keyword>
<sequence length="273" mass="30241">MGLQHFRLHRKCSRRSRDSNPRPAEPLGAECSGAFECQNPEMVHCIDGICACRYGHHSPYLCKEAPVTHRPTKEGDNGSSAERECQTDHQCHRGYCWRGICSCKDGFVKERSFSGSWSCVHSENEFEHCTRALPTLPSREATRSPRRVQERAKGDRKRTSSFGFGILAVIPVTVVVLCLFACCVQVALRKQQQVPFNAAAAAQPEFARDDAGMPTGASNIYRQRRYFPHYVESPQIQAGQEALAAPAVSIELKPIEAEESASDIGEGESSAKK</sequence>
<dbReference type="Proteomes" id="UP000821866">
    <property type="component" value="Chromosome 4"/>
</dbReference>
<evidence type="ECO:0008006" key="5">
    <source>
        <dbReference type="Google" id="ProtNLM"/>
    </source>
</evidence>
<organism evidence="3 4">
    <name type="scientific">Rhipicephalus microplus</name>
    <name type="common">Cattle tick</name>
    <name type="synonym">Boophilus microplus</name>
    <dbReference type="NCBI Taxonomy" id="6941"/>
    <lineage>
        <taxon>Eukaryota</taxon>
        <taxon>Metazoa</taxon>
        <taxon>Ecdysozoa</taxon>
        <taxon>Arthropoda</taxon>
        <taxon>Chelicerata</taxon>
        <taxon>Arachnida</taxon>
        <taxon>Acari</taxon>
        <taxon>Parasitiformes</taxon>
        <taxon>Ixodida</taxon>
        <taxon>Ixodoidea</taxon>
        <taxon>Ixodidae</taxon>
        <taxon>Rhipicephalinae</taxon>
        <taxon>Rhipicephalus</taxon>
        <taxon>Boophilus</taxon>
    </lineage>
</organism>
<keyword evidence="2" id="KW-0812">Transmembrane</keyword>
<proteinExistence type="predicted"/>
<accession>A0A9J6E155</accession>
<evidence type="ECO:0000313" key="4">
    <source>
        <dbReference type="Proteomes" id="UP000821866"/>
    </source>
</evidence>
<feature type="compositionally biased region" description="Basic residues" evidence="1">
    <location>
        <begin position="1"/>
        <end position="14"/>
    </location>
</feature>
<keyword evidence="4" id="KW-1185">Reference proteome</keyword>
<protein>
    <recommendedName>
        <fullName evidence="5">EB domain-containing protein</fullName>
    </recommendedName>
</protein>
<feature type="transmembrane region" description="Helical" evidence="2">
    <location>
        <begin position="161"/>
        <end position="188"/>
    </location>
</feature>
<reference evidence="3" key="1">
    <citation type="journal article" date="2020" name="Cell">
        <title>Large-Scale Comparative Analyses of Tick Genomes Elucidate Their Genetic Diversity and Vector Capacities.</title>
        <authorList>
            <consortium name="Tick Genome and Microbiome Consortium (TIGMIC)"/>
            <person name="Jia N."/>
            <person name="Wang J."/>
            <person name="Shi W."/>
            <person name="Du L."/>
            <person name="Sun Y."/>
            <person name="Zhan W."/>
            <person name="Jiang J.F."/>
            <person name="Wang Q."/>
            <person name="Zhang B."/>
            <person name="Ji P."/>
            <person name="Bell-Sakyi L."/>
            <person name="Cui X.M."/>
            <person name="Yuan T.T."/>
            <person name="Jiang B.G."/>
            <person name="Yang W.F."/>
            <person name="Lam T.T."/>
            <person name="Chang Q.C."/>
            <person name="Ding S.J."/>
            <person name="Wang X.J."/>
            <person name="Zhu J.G."/>
            <person name="Ruan X.D."/>
            <person name="Zhao L."/>
            <person name="Wei J.T."/>
            <person name="Ye R.Z."/>
            <person name="Que T.C."/>
            <person name="Du C.H."/>
            <person name="Zhou Y.H."/>
            <person name="Cheng J.X."/>
            <person name="Dai P.F."/>
            <person name="Guo W.B."/>
            <person name="Han X.H."/>
            <person name="Huang E.J."/>
            <person name="Li L.F."/>
            <person name="Wei W."/>
            <person name="Gao Y.C."/>
            <person name="Liu J.Z."/>
            <person name="Shao H.Z."/>
            <person name="Wang X."/>
            <person name="Wang C.C."/>
            <person name="Yang T.C."/>
            <person name="Huo Q.B."/>
            <person name="Li W."/>
            <person name="Chen H.Y."/>
            <person name="Chen S.E."/>
            <person name="Zhou L.G."/>
            <person name="Ni X.B."/>
            <person name="Tian J.H."/>
            <person name="Sheng Y."/>
            <person name="Liu T."/>
            <person name="Pan Y.S."/>
            <person name="Xia L.Y."/>
            <person name="Li J."/>
            <person name="Zhao F."/>
            <person name="Cao W.C."/>
        </authorList>
    </citation>
    <scope>NUCLEOTIDE SEQUENCE</scope>
    <source>
        <strain evidence="3">Rmic-2018</strain>
    </source>
</reference>
<name>A0A9J6E155_RHIMP</name>
<reference evidence="3" key="2">
    <citation type="submission" date="2021-09" db="EMBL/GenBank/DDBJ databases">
        <authorList>
            <person name="Jia N."/>
            <person name="Wang J."/>
            <person name="Shi W."/>
            <person name="Du L."/>
            <person name="Sun Y."/>
            <person name="Zhan W."/>
            <person name="Jiang J."/>
            <person name="Wang Q."/>
            <person name="Zhang B."/>
            <person name="Ji P."/>
            <person name="Sakyi L.B."/>
            <person name="Cui X."/>
            <person name="Yuan T."/>
            <person name="Jiang B."/>
            <person name="Yang W."/>
            <person name="Lam T.T.-Y."/>
            <person name="Chang Q."/>
            <person name="Ding S."/>
            <person name="Wang X."/>
            <person name="Zhu J."/>
            <person name="Ruan X."/>
            <person name="Zhao L."/>
            <person name="Wei J."/>
            <person name="Que T."/>
            <person name="Du C."/>
            <person name="Cheng J."/>
            <person name="Dai P."/>
            <person name="Han X."/>
            <person name="Huang E."/>
            <person name="Gao Y."/>
            <person name="Liu J."/>
            <person name="Shao H."/>
            <person name="Ye R."/>
            <person name="Li L."/>
            <person name="Wei W."/>
            <person name="Wang X."/>
            <person name="Wang C."/>
            <person name="Huo Q."/>
            <person name="Li W."/>
            <person name="Guo W."/>
            <person name="Chen H."/>
            <person name="Chen S."/>
            <person name="Zhou L."/>
            <person name="Zhou L."/>
            <person name="Ni X."/>
            <person name="Tian J."/>
            <person name="Zhou Y."/>
            <person name="Sheng Y."/>
            <person name="Liu T."/>
            <person name="Pan Y."/>
            <person name="Xia L."/>
            <person name="Li J."/>
            <person name="Zhao F."/>
            <person name="Cao W."/>
        </authorList>
    </citation>
    <scope>NUCLEOTIDE SEQUENCE</scope>
    <source>
        <strain evidence="3">Rmic-2018</strain>
        <tissue evidence="3">Larvae</tissue>
    </source>
</reference>
<evidence type="ECO:0000313" key="3">
    <source>
        <dbReference type="EMBL" id="KAH8027893.1"/>
    </source>
</evidence>
<dbReference type="AlphaFoldDB" id="A0A9J6E155"/>
<evidence type="ECO:0000256" key="1">
    <source>
        <dbReference type="SAM" id="MobiDB-lite"/>
    </source>
</evidence>
<keyword evidence="2" id="KW-1133">Transmembrane helix</keyword>